<sequence length="147" mass="15927">MAANSRLTIATHALVWLALAQRRGQEVLTSEQVAASVNTNPVIIRRSLGDLRRAGLVDVRRGAGAGWSLAREPEEITLLEVHDAVDAQPPFGLHHTEPNLECPVGRGIRPALSGAYGRVEQAIRRELADTSIADVLRETLTNQPTGR</sequence>
<dbReference type="InterPro" id="IPR000944">
    <property type="entry name" value="Tscrpt_reg_Rrf2"/>
</dbReference>
<evidence type="ECO:0000313" key="2">
    <source>
        <dbReference type="Proteomes" id="UP001601422"/>
    </source>
</evidence>
<keyword evidence="2" id="KW-1185">Reference proteome</keyword>
<dbReference type="InterPro" id="IPR036390">
    <property type="entry name" value="WH_DNA-bd_sf"/>
</dbReference>
<dbReference type="PANTHER" id="PTHR33221:SF15">
    <property type="entry name" value="HTH-TYPE TRANSCRIPTIONAL REGULATOR YWGB-RELATED"/>
    <property type="match status" value="1"/>
</dbReference>
<dbReference type="PANTHER" id="PTHR33221">
    <property type="entry name" value="WINGED HELIX-TURN-HELIX TRANSCRIPTIONAL REGULATOR, RRF2 FAMILY"/>
    <property type="match status" value="1"/>
</dbReference>
<dbReference type="Pfam" id="PF02082">
    <property type="entry name" value="Rrf2"/>
    <property type="match status" value="1"/>
</dbReference>
<dbReference type="Proteomes" id="UP001601422">
    <property type="component" value="Unassembled WGS sequence"/>
</dbReference>
<dbReference type="RefSeq" id="WP_362230654.1">
    <property type="nucleotide sequence ID" value="NZ_JBEXVS010000057.1"/>
</dbReference>
<dbReference type="EMBL" id="JBIAJP010000010">
    <property type="protein sequence ID" value="MFF0007530.1"/>
    <property type="molecule type" value="Genomic_DNA"/>
</dbReference>
<dbReference type="PROSITE" id="PS51197">
    <property type="entry name" value="HTH_RRF2_2"/>
    <property type="match status" value="1"/>
</dbReference>
<gene>
    <name evidence="1" type="ORF">ACFYQT_29375</name>
</gene>
<accession>A0ABW6N2X9</accession>
<comment type="caution">
    <text evidence="1">The sequence shown here is derived from an EMBL/GenBank/DDBJ whole genome shotgun (WGS) entry which is preliminary data.</text>
</comment>
<dbReference type="InterPro" id="IPR036388">
    <property type="entry name" value="WH-like_DNA-bd_sf"/>
</dbReference>
<dbReference type="SUPFAM" id="SSF46785">
    <property type="entry name" value="Winged helix' DNA-binding domain"/>
    <property type="match status" value="1"/>
</dbReference>
<dbReference type="Gene3D" id="1.10.10.10">
    <property type="entry name" value="Winged helix-like DNA-binding domain superfamily/Winged helix DNA-binding domain"/>
    <property type="match status" value="1"/>
</dbReference>
<name>A0ABW6N2X9_9ACTN</name>
<proteinExistence type="predicted"/>
<protein>
    <submittedName>
        <fullName evidence="1">Rrf2 family transcriptional regulator</fullName>
    </submittedName>
</protein>
<organism evidence="1 2">
    <name type="scientific">Streptomyces tibetensis</name>
    <dbReference type="NCBI Taxonomy" id="2382123"/>
    <lineage>
        <taxon>Bacteria</taxon>
        <taxon>Bacillati</taxon>
        <taxon>Actinomycetota</taxon>
        <taxon>Actinomycetes</taxon>
        <taxon>Kitasatosporales</taxon>
        <taxon>Streptomycetaceae</taxon>
        <taxon>Streptomyces</taxon>
    </lineage>
</organism>
<reference evidence="1 2" key="1">
    <citation type="submission" date="2024-10" db="EMBL/GenBank/DDBJ databases">
        <title>The Natural Products Discovery Center: Release of the First 8490 Sequenced Strains for Exploring Actinobacteria Biosynthetic Diversity.</title>
        <authorList>
            <person name="Kalkreuter E."/>
            <person name="Kautsar S.A."/>
            <person name="Yang D."/>
            <person name="Bader C.D."/>
            <person name="Teijaro C.N."/>
            <person name="Fluegel L."/>
            <person name="Davis C.M."/>
            <person name="Simpson J.R."/>
            <person name="Lauterbach L."/>
            <person name="Steele A.D."/>
            <person name="Gui C."/>
            <person name="Meng S."/>
            <person name="Li G."/>
            <person name="Viehrig K."/>
            <person name="Ye F."/>
            <person name="Su P."/>
            <person name="Kiefer A.F."/>
            <person name="Nichols A."/>
            <person name="Cepeda A.J."/>
            <person name="Yan W."/>
            <person name="Fan B."/>
            <person name="Jiang Y."/>
            <person name="Adhikari A."/>
            <person name="Zheng C.-J."/>
            <person name="Schuster L."/>
            <person name="Cowan T.M."/>
            <person name="Smanski M.J."/>
            <person name="Chevrette M.G."/>
            <person name="De Carvalho L.P.S."/>
            <person name="Shen B."/>
        </authorList>
    </citation>
    <scope>NUCLEOTIDE SEQUENCE [LARGE SCALE GENOMIC DNA]</scope>
    <source>
        <strain evidence="1 2">NPDC005497</strain>
    </source>
</reference>
<evidence type="ECO:0000313" key="1">
    <source>
        <dbReference type="EMBL" id="MFF0007530.1"/>
    </source>
</evidence>